<dbReference type="InterPro" id="IPR012337">
    <property type="entry name" value="RNaseH-like_sf"/>
</dbReference>
<dbReference type="CDD" id="cd00303">
    <property type="entry name" value="retropepsin_like"/>
    <property type="match status" value="1"/>
</dbReference>
<feature type="domain" description="Integrase catalytic" evidence="11">
    <location>
        <begin position="1239"/>
        <end position="1397"/>
    </location>
</feature>
<evidence type="ECO:0000256" key="8">
    <source>
        <dbReference type="SAM" id="Coils"/>
    </source>
</evidence>
<dbReference type="GO" id="GO:0042575">
    <property type="term" value="C:DNA polymerase complex"/>
    <property type="evidence" value="ECO:0007669"/>
    <property type="project" value="UniProtKB-ARBA"/>
</dbReference>
<dbReference type="Proteomes" id="UP000036403">
    <property type="component" value="Unassembled WGS sequence"/>
</dbReference>
<comment type="caution">
    <text evidence="12">The sequence shown here is derived from an EMBL/GenBank/DDBJ whole genome shotgun (WGS) entry which is preliminary data.</text>
</comment>
<dbReference type="Pfam" id="PF17917">
    <property type="entry name" value="RT_RNaseH"/>
    <property type="match status" value="1"/>
</dbReference>
<dbReference type="Gene3D" id="3.30.420.10">
    <property type="entry name" value="Ribonuclease H-like superfamily/Ribonuclease H"/>
    <property type="match status" value="1"/>
</dbReference>
<sequence length="2004" mass="233154">MSDNGNSTRIYEDVEGFKSCPKIARSPNRGDLGRNTRARRIMSAEEFGKISAENDILRAENEDLIQRVESLERLRPDYRESSRDGDKELTKVIRELSRRVEAMETRNGGIDSEYRRDEYDEAREKSSRLMEDSAGPIVRIGDNTTVNAKLPRGGWLKSPFEEITYKGRTDTQNPMRFLKRFEKIAIYEGVEEREQLYYFGKCMRGTASNWFDVRDPDSIKEAKDAFVEYFWSEEQQARFREEIYTGRYKPESNTTMAEYALNVSKQAKYLVPPMSEHEIIRCVKRHFGTNVAREIRPSTVKTIEEFVTLLDELEYEQKKMQRVDYRARNTTDRNVGAKRGNTQTEQTGKITGARGQSETGAYKTARPYTKYGGYGYNRDNANAYGSSKSYVKGAEANYEKRDNARSVPSTVKIEELPREDKEATNKEIVQYSRDVARKAGKNASVKSDLASQRRNVAAIEAEARDDFSDKSEREKSTKKIAIMRTQELLRDVDEVTKEDQNKEFAKKMPYITVTVGRIAVKTLVDTGAQISAITKALYDKMTNDGVEMRIIPIKKFSLTGAFSDRGQPIAHRIQINFRICGEEFTHELYVVRNLAYEMILGIDFLSERKAVLQCGREFTVEFLEKNEDRERLNAIAIEDADEILDKILNDHSELFIDEIGCVEHYEHEILMDNEKPFKGKTYPVPEVHRRKVKEHLLELERDGIIERAQTQFVNPLVVVVKKTGEIRLCLDAREINKRMANDHDQPPTIDEVFRRIGDKKYFTTLDVAKAFWQIPLKEESRRYTGFKFDNQTFVFRRLPFGLKTAGASFTRAMQRAIGDECDPFTIIYLDDILIASNNLEEHVFHVNHILERLKRVGFRLNRDKCEFFKTEIRFLGHTFNQIKAEMNEDTKLAIQNFERPRNKKAIQAFLGLVNWDRRFVKNLATMTKPLERMLRKTEKFEWTDETQRAFTEIKRAFQDAPCLFIIRPGLKFGIYVDASKYGLGARLYQYSEDKPEERYTVAYASRSLKGAELNYTVTEIECLALVWALRKWHATLLGRHIRVHSDHRALKFMTACADDSARIARWTAFLHEFDLEICHVPGKENVIADTLSRNNVRNGFAKKEDNTKRIAVLVGAIDDGEETERWIEMIANAQREDERLQREIAEEPEILPTREGLVRVTLAKGERIVVPEAIKWQLVDRIHKYLLHFGTDKVSDFVERYFSIHNLERVVRDVVASCEICQSTKYYTRPTRGLEYYDLPDRPGDTISIDLFGPLPQTPRGNKYILVTMDQFSKLTNLFPIKNQKLETIMDTLQLEYFGRIGIPNEILTDNGGQFITNRWREFAAEIGFSVRKTSPYNPQSNPVERVMREIGRVIRVYAHDRQTQWDRIIDRTERTINATAHKSTGFVPVELHTGIEEPLKIDRRLKPIKENQDDEDPEEADEAIERRIEEARETLRIRAQQRKKQTDKHGEAEVYENGSKVWVKLHRRSDANRRLTRKIHLVYDGPYKIRQEVRRNAYLIEDEDGNTLGTFNSRQIKPHREAKLKPTAGINMMRTEGEIKKISRERINNFAREIQRRKKQDKSVILTEEDDEEEDTTDTEKPTDITINPRTSDNEDSGNLKKKRKSLISEKGMRHVSRLIGLISGRQKLQCVFGTVEGREMKILLDFRGKFNVITEKAISLIESKKDKLKRIKDSENIPEYLKRERRVKIRAVRIEIVVRQRKITIEAMILSSDEICALLGRQACRELGGKLKEKPEESLELKRWDEHLSEATRKRLLEEEKKEKEESQGKRKNTWPCTEYAKRTKVSHDQRYSSEKEGETMDKNPGNDEQHTMEGDPARKEDPDVILMEDPTEENAEITEKRQNSAVIVRERKGNISKTCSENVQSDRPDMSEETIKRTKKIKTLSENSIKIDVRNTKTLHKDNVKRIEKISNIAETRGRADAAYMKISRQGQNQHGDITCSRDLSRSELSEENKQSTAEMEFKNQLEALSEEENNLLRRIEKRIRLQSVIKKRQERLNILR</sequence>
<dbReference type="Gene3D" id="1.10.340.70">
    <property type="match status" value="1"/>
</dbReference>
<feature type="coiled-coil region" evidence="8">
    <location>
        <begin position="54"/>
        <end position="106"/>
    </location>
</feature>
<evidence type="ECO:0000256" key="6">
    <source>
        <dbReference type="ARBA" id="ARBA00022801"/>
    </source>
</evidence>
<dbReference type="Gene3D" id="3.10.10.10">
    <property type="entry name" value="HIV Type 1 Reverse Transcriptase, subunit A, domain 1"/>
    <property type="match status" value="1"/>
</dbReference>
<dbReference type="PANTHER" id="PTHR37984">
    <property type="entry name" value="PROTEIN CBG26694"/>
    <property type="match status" value="1"/>
</dbReference>
<evidence type="ECO:0000313" key="12">
    <source>
        <dbReference type="EMBL" id="KMQ89605.1"/>
    </source>
</evidence>
<keyword evidence="6" id="KW-0378">Hydrolase</keyword>
<feature type="region of interest" description="Disordered" evidence="9">
    <location>
        <begin position="1562"/>
        <end position="1608"/>
    </location>
</feature>
<dbReference type="PANTHER" id="PTHR37984:SF5">
    <property type="entry name" value="PROTEIN NYNRIN-LIKE"/>
    <property type="match status" value="1"/>
</dbReference>
<feature type="region of interest" description="Disordered" evidence="9">
    <location>
        <begin position="1932"/>
        <end position="1959"/>
    </location>
</feature>
<keyword evidence="7" id="KW-0695">RNA-directed DNA polymerase</keyword>
<feature type="compositionally biased region" description="Polar residues" evidence="9">
    <location>
        <begin position="340"/>
        <end position="359"/>
    </location>
</feature>
<keyword evidence="2" id="KW-0808">Transferase</keyword>
<dbReference type="InterPro" id="IPR043502">
    <property type="entry name" value="DNA/RNA_pol_sf"/>
</dbReference>
<dbReference type="EC" id="2.7.7.49" evidence="1"/>
<dbReference type="InterPro" id="IPR001584">
    <property type="entry name" value="Integrase_cat-core"/>
</dbReference>
<dbReference type="SUPFAM" id="SSF50630">
    <property type="entry name" value="Acid proteases"/>
    <property type="match status" value="1"/>
</dbReference>
<dbReference type="EMBL" id="LBMM01007582">
    <property type="protein sequence ID" value="KMQ89605.1"/>
    <property type="molecule type" value="Genomic_DNA"/>
</dbReference>
<organism evidence="12 13">
    <name type="scientific">Lasius niger</name>
    <name type="common">Black garden ant</name>
    <dbReference type="NCBI Taxonomy" id="67767"/>
    <lineage>
        <taxon>Eukaryota</taxon>
        <taxon>Metazoa</taxon>
        <taxon>Ecdysozoa</taxon>
        <taxon>Arthropoda</taxon>
        <taxon>Hexapoda</taxon>
        <taxon>Insecta</taxon>
        <taxon>Pterygota</taxon>
        <taxon>Neoptera</taxon>
        <taxon>Endopterygota</taxon>
        <taxon>Hymenoptera</taxon>
        <taxon>Apocrita</taxon>
        <taxon>Aculeata</taxon>
        <taxon>Formicoidea</taxon>
        <taxon>Formicidae</taxon>
        <taxon>Formicinae</taxon>
        <taxon>Lasius</taxon>
        <taxon>Lasius</taxon>
    </lineage>
</organism>
<dbReference type="InterPro" id="IPR036397">
    <property type="entry name" value="RNaseH_sf"/>
</dbReference>
<dbReference type="OrthoDB" id="7555401at2759"/>
<proteinExistence type="predicted"/>
<evidence type="ECO:0000256" key="3">
    <source>
        <dbReference type="ARBA" id="ARBA00022695"/>
    </source>
</evidence>
<dbReference type="GO" id="GO:0003676">
    <property type="term" value="F:nucleic acid binding"/>
    <property type="evidence" value="ECO:0007669"/>
    <property type="project" value="InterPro"/>
</dbReference>
<feature type="region of interest" description="Disordered" evidence="9">
    <location>
        <begin position="1786"/>
        <end position="1822"/>
    </location>
</feature>
<feature type="region of interest" description="Disordered" evidence="9">
    <location>
        <begin position="333"/>
        <end position="359"/>
    </location>
</feature>
<dbReference type="SUPFAM" id="SSF56672">
    <property type="entry name" value="DNA/RNA polymerases"/>
    <property type="match status" value="1"/>
</dbReference>
<dbReference type="PROSITE" id="PS50878">
    <property type="entry name" value="RT_POL"/>
    <property type="match status" value="1"/>
</dbReference>
<dbReference type="CDD" id="cd09274">
    <property type="entry name" value="RNase_HI_RT_Ty3"/>
    <property type="match status" value="1"/>
</dbReference>
<reference evidence="12 13" key="1">
    <citation type="submission" date="2015-04" db="EMBL/GenBank/DDBJ databases">
        <title>Lasius niger genome sequencing.</title>
        <authorList>
            <person name="Konorov E.A."/>
            <person name="Nikitin M.A."/>
            <person name="Kirill M.V."/>
            <person name="Chang P."/>
        </authorList>
    </citation>
    <scope>NUCLEOTIDE SEQUENCE [LARGE SCALE GENOMIC DNA]</scope>
    <source>
        <tissue evidence="12">Whole</tissue>
    </source>
</reference>
<dbReference type="PROSITE" id="PS50994">
    <property type="entry name" value="INTEGRASE"/>
    <property type="match status" value="1"/>
</dbReference>
<evidence type="ECO:0000259" key="11">
    <source>
        <dbReference type="PROSITE" id="PS50994"/>
    </source>
</evidence>
<dbReference type="FunFam" id="3.10.20.370:FF:000001">
    <property type="entry name" value="Retrovirus-related Pol polyprotein from transposon 17.6-like protein"/>
    <property type="match status" value="1"/>
</dbReference>
<dbReference type="Pfam" id="PF00078">
    <property type="entry name" value="RVT_1"/>
    <property type="match status" value="1"/>
</dbReference>
<keyword evidence="3" id="KW-0548">Nucleotidyltransferase</keyword>
<dbReference type="FunFam" id="3.30.70.270:FF:000020">
    <property type="entry name" value="Transposon Tf2-6 polyprotein-like Protein"/>
    <property type="match status" value="1"/>
</dbReference>
<dbReference type="STRING" id="67767.A0A0J7NAI1"/>
<dbReference type="CDD" id="cd01647">
    <property type="entry name" value="RT_LTR"/>
    <property type="match status" value="1"/>
</dbReference>
<evidence type="ECO:0000256" key="5">
    <source>
        <dbReference type="ARBA" id="ARBA00022759"/>
    </source>
</evidence>
<dbReference type="GO" id="GO:0015074">
    <property type="term" value="P:DNA integration"/>
    <property type="evidence" value="ECO:0007669"/>
    <property type="project" value="InterPro"/>
</dbReference>
<dbReference type="GO" id="GO:0003964">
    <property type="term" value="F:RNA-directed DNA polymerase activity"/>
    <property type="evidence" value="ECO:0007669"/>
    <property type="project" value="UniProtKB-KW"/>
</dbReference>
<dbReference type="PaxDb" id="67767-A0A0J7NAI1"/>
<evidence type="ECO:0000259" key="10">
    <source>
        <dbReference type="PROSITE" id="PS50878"/>
    </source>
</evidence>
<dbReference type="Pfam" id="PF17921">
    <property type="entry name" value="Integrase_H2C2"/>
    <property type="match status" value="1"/>
</dbReference>
<protein>
    <recommendedName>
        <fullName evidence="1">RNA-directed DNA polymerase</fullName>
        <ecNumber evidence="1">2.7.7.49</ecNumber>
    </recommendedName>
</protein>
<feature type="compositionally biased region" description="Basic and acidic residues" evidence="9">
    <location>
        <begin position="1946"/>
        <end position="1959"/>
    </location>
</feature>
<dbReference type="GO" id="GO:0016787">
    <property type="term" value="F:hydrolase activity"/>
    <property type="evidence" value="ECO:0007669"/>
    <property type="project" value="UniProtKB-KW"/>
</dbReference>
<keyword evidence="5" id="KW-0255">Endonuclease</keyword>
<feature type="compositionally biased region" description="Acidic residues" evidence="9">
    <location>
        <begin position="1568"/>
        <end position="1578"/>
    </location>
</feature>
<dbReference type="InterPro" id="IPR041588">
    <property type="entry name" value="Integrase_H2C2"/>
</dbReference>
<keyword evidence="13" id="KW-1185">Reference proteome</keyword>
<keyword evidence="4" id="KW-0540">Nuclease</keyword>
<dbReference type="InterPro" id="IPR041373">
    <property type="entry name" value="RT_RNaseH"/>
</dbReference>
<dbReference type="InterPro" id="IPR050951">
    <property type="entry name" value="Retrovirus_Pol_polyprotein"/>
</dbReference>
<dbReference type="SUPFAM" id="SSF53098">
    <property type="entry name" value="Ribonuclease H-like"/>
    <property type="match status" value="1"/>
</dbReference>
<dbReference type="InterPro" id="IPR021109">
    <property type="entry name" value="Peptidase_aspartic_dom_sf"/>
</dbReference>
<evidence type="ECO:0000256" key="4">
    <source>
        <dbReference type="ARBA" id="ARBA00022722"/>
    </source>
</evidence>
<dbReference type="InterPro" id="IPR043128">
    <property type="entry name" value="Rev_trsase/Diguanyl_cyclase"/>
</dbReference>
<evidence type="ECO:0000256" key="9">
    <source>
        <dbReference type="SAM" id="MobiDB-lite"/>
    </source>
</evidence>
<evidence type="ECO:0000256" key="7">
    <source>
        <dbReference type="ARBA" id="ARBA00022918"/>
    </source>
</evidence>
<feature type="domain" description="Reverse transcriptase" evidence="10">
    <location>
        <begin position="700"/>
        <end position="879"/>
    </location>
</feature>
<dbReference type="Gene3D" id="2.40.70.10">
    <property type="entry name" value="Acid Proteases"/>
    <property type="match status" value="1"/>
</dbReference>
<dbReference type="Gene3D" id="3.30.70.270">
    <property type="match status" value="2"/>
</dbReference>
<feature type="non-terminal residue" evidence="12">
    <location>
        <position position="2004"/>
    </location>
</feature>
<accession>A0A0J7NAI1</accession>
<evidence type="ECO:0000256" key="2">
    <source>
        <dbReference type="ARBA" id="ARBA00022679"/>
    </source>
</evidence>
<dbReference type="Pfam" id="PF00665">
    <property type="entry name" value="rve"/>
    <property type="match status" value="1"/>
</dbReference>
<dbReference type="GO" id="GO:0004519">
    <property type="term" value="F:endonuclease activity"/>
    <property type="evidence" value="ECO:0007669"/>
    <property type="project" value="UniProtKB-KW"/>
</dbReference>
<gene>
    <name evidence="12" type="ORF">RF55_10747</name>
</gene>
<dbReference type="InterPro" id="IPR000477">
    <property type="entry name" value="RT_dom"/>
</dbReference>
<name>A0A0J7NAI1_LASNI</name>
<evidence type="ECO:0000313" key="13">
    <source>
        <dbReference type="Proteomes" id="UP000036403"/>
    </source>
</evidence>
<evidence type="ECO:0000256" key="1">
    <source>
        <dbReference type="ARBA" id="ARBA00012493"/>
    </source>
</evidence>
<keyword evidence="8" id="KW-0175">Coiled coil</keyword>